<feature type="transmembrane region" description="Helical" evidence="5">
    <location>
        <begin position="466"/>
        <end position="486"/>
    </location>
</feature>
<dbReference type="InterPro" id="IPR005828">
    <property type="entry name" value="MFS_sugar_transport-like"/>
</dbReference>
<sequence length="533" mass="59302">MDFDDILEIVGDFGPYQITLLTLVCLTATPQAMNSLSGVFILGDLNHWCSVQEWSDDVTSCYDLLSISKDDYLECIHRYRASSIPSSIEDGDIVYSECDKYDAVYPNDWSQGYYAGNYTRLLLLAMKDGFTTRANTWHLLLVTIGRYYTFFISCGLHIVFTFLTAFTRNYWMLTLLRFLTGTVNISMYIMAFILGTELVGPSKRVFAGILICLTYAVGYLLLAVAAFFIRDWRYLQIFLACILLPCLLLIPVLPESARWLISKKKFKGAIKIVDKIAKKNKTSDKVPPNLEDEMTKEQEASSNAKMVSAIDIFRTPGLRLHALNMMFNWTINNLVYVGLTFNTADLGGNDYVSFFLSGLVEIPAYLLCIPLIGSFLGRKWSTSMLEIIGGVACICTILIPTGVWKTTVAMIGKFCISASFAIIYIYAAEIFPTVARSAGIGLCSTSGRIGSILGPLILALGEVIEFLPLLIFGLSAIVGGLLVIFLPETKGAKLPETLADCSPGVKRGKEEDMKLTRSQQTNSHLMLNLERRR</sequence>
<evidence type="ECO:0000313" key="7">
    <source>
        <dbReference type="Proteomes" id="UP000230750"/>
    </source>
</evidence>
<gene>
    <name evidence="6" type="ORF">BSL78_21558</name>
</gene>
<protein>
    <submittedName>
        <fullName evidence="6">Putative organic cation transporter protein-like</fullName>
    </submittedName>
</protein>
<organism evidence="6 7">
    <name type="scientific">Stichopus japonicus</name>
    <name type="common">Sea cucumber</name>
    <dbReference type="NCBI Taxonomy" id="307972"/>
    <lineage>
        <taxon>Eukaryota</taxon>
        <taxon>Metazoa</taxon>
        <taxon>Echinodermata</taxon>
        <taxon>Eleutherozoa</taxon>
        <taxon>Echinozoa</taxon>
        <taxon>Holothuroidea</taxon>
        <taxon>Aspidochirotacea</taxon>
        <taxon>Aspidochirotida</taxon>
        <taxon>Stichopodidae</taxon>
        <taxon>Apostichopus</taxon>
    </lineage>
</organism>
<feature type="transmembrane region" description="Helical" evidence="5">
    <location>
        <begin position="351"/>
        <end position="372"/>
    </location>
</feature>
<dbReference type="SUPFAM" id="SSF103473">
    <property type="entry name" value="MFS general substrate transporter"/>
    <property type="match status" value="1"/>
</dbReference>
<evidence type="ECO:0000256" key="2">
    <source>
        <dbReference type="ARBA" id="ARBA00022692"/>
    </source>
</evidence>
<dbReference type="OrthoDB" id="2544694at2759"/>
<feature type="transmembrane region" description="Helical" evidence="5">
    <location>
        <begin position="147"/>
        <end position="166"/>
    </location>
</feature>
<keyword evidence="3 5" id="KW-1133">Transmembrane helix</keyword>
<proteinExistence type="predicted"/>
<dbReference type="Proteomes" id="UP000230750">
    <property type="component" value="Unassembled WGS sequence"/>
</dbReference>
<feature type="transmembrane region" description="Helical" evidence="5">
    <location>
        <begin position="172"/>
        <end position="194"/>
    </location>
</feature>
<dbReference type="PANTHER" id="PTHR24064">
    <property type="entry name" value="SOLUTE CARRIER FAMILY 22 MEMBER"/>
    <property type="match status" value="1"/>
</dbReference>
<name>A0A2G8K0U5_STIJA</name>
<evidence type="ECO:0000313" key="6">
    <source>
        <dbReference type="EMBL" id="PIK41575.1"/>
    </source>
</evidence>
<reference evidence="6 7" key="1">
    <citation type="journal article" date="2017" name="PLoS Biol.">
        <title>The sea cucumber genome provides insights into morphological evolution and visceral regeneration.</title>
        <authorList>
            <person name="Zhang X."/>
            <person name="Sun L."/>
            <person name="Yuan J."/>
            <person name="Sun Y."/>
            <person name="Gao Y."/>
            <person name="Zhang L."/>
            <person name="Li S."/>
            <person name="Dai H."/>
            <person name="Hamel J.F."/>
            <person name="Liu C."/>
            <person name="Yu Y."/>
            <person name="Liu S."/>
            <person name="Lin W."/>
            <person name="Guo K."/>
            <person name="Jin S."/>
            <person name="Xu P."/>
            <person name="Storey K.B."/>
            <person name="Huan P."/>
            <person name="Zhang T."/>
            <person name="Zhou Y."/>
            <person name="Zhang J."/>
            <person name="Lin C."/>
            <person name="Li X."/>
            <person name="Xing L."/>
            <person name="Huo D."/>
            <person name="Sun M."/>
            <person name="Wang L."/>
            <person name="Mercier A."/>
            <person name="Li F."/>
            <person name="Yang H."/>
            <person name="Xiang J."/>
        </authorList>
    </citation>
    <scope>NUCLEOTIDE SEQUENCE [LARGE SCALE GENOMIC DNA]</scope>
    <source>
        <strain evidence="6">Shaxun</strain>
        <tissue evidence="6">Muscle</tissue>
    </source>
</reference>
<dbReference type="EMBL" id="MRZV01001006">
    <property type="protein sequence ID" value="PIK41575.1"/>
    <property type="molecule type" value="Genomic_DNA"/>
</dbReference>
<feature type="transmembrane region" description="Helical" evidence="5">
    <location>
        <begin position="439"/>
        <end position="460"/>
    </location>
</feature>
<dbReference type="Gene3D" id="1.20.1250.20">
    <property type="entry name" value="MFS general substrate transporter like domains"/>
    <property type="match status" value="1"/>
</dbReference>
<evidence type="ECO:0000256" key="1">
    <source>
        <dbReference type="ARBA" id="ARBA00004141"/>
    </source>
</evidence>
<feature type="transmembrane region" description="Helical" evidence="5">
    <location>
        <begin position="410"/>
        <end position="427"/>
    </location>
</feature>
<dbReference type="GO" id="GO:0016020">
    <property type="term" value="C:membrane"/>
    <property type="evidence" value="ECO:0007669"/>
    <property type="project" value="UniProtKB-SubCell"/>
</dbReference>
<dbReference type="Pfam" id="PF00083">
    <property type="entry name" value="Sugar_tr"/>
    <property type="match status" value="1"/>
</dbReference>
<feature type="transmembrane region" description="Helical" evidence="5">
    <location>
        <begin position="235"/>
        <end position="254"/>
    </location>
</feature>
<dbReference type="AlphaFoldDB" id="A0A2G8K0U5"/>
<feature type="transmembrane region" description="Helical" evidence="5">
    <location>
        <begin position="384"/>
        <end position="404"/>
    </location>
</feature>
<keyword evidence="2 5" id="KW-0812">Transmembrane</keyword>
<comment type="subcellular location">
    <subcellularLocation>
        <location evidence="1">Membrane</location>
        <topology evidence="1">Multi-pass membrane protein</topology>
    </subcellularLocation>
</comment>
<keyword evidence="4 5" id="KW-0472">Membrane</keyword>
<dbReference type="GO" id="GO:0022857">
    <property type="term" value="F:transmembrane transporter activity"/>
    <property type="evidence" value="ECO:0007669"/>
    <property type="project" value="InterPro"/>
</dbReference>
<evidence type="ECO:0000256" key="5">
    <source>
        <dbReference type="SAM" id="Phobius"/>
    </source>
</evidence>
<accession>A0A2G8K0U5</accession>
<evidence type="ECO:0000256" key="3">
    <source>
        <dbReference type="ARBA" id="ARBA00022989"/>
    </source>
</evidence>
<evidence type="ECO:0000256" key="4">
    <source>
        <dbReference type="ARBA" id="ARBA00023136"/>
    </source>
</evidence>
<dbReference type="CDD" id="cd17317">
    <property type="entry name" value="MFS_SLC22"/>
    <property type="match status" value="1"/>
</dbReference>
<dbReference type="STRING" id="307972.A0A2G8K0U5"/>
<feature type="transmembrane region" description="Helical" evidence="5">
    <location>
        <begin position="206"/>
        <end position="229"/>
    </location>
</feature>
<dbReference type="InterPro" id="IPR036259">
    <property type="entry name" value="MFS_trans_sf"/>
</dbReference>
<comment type="caution">
    <text evidence="6">The sequence shown here is derived from an EMBL/GenBank/DDBJ whole genome shotgun (WGS) entry which is preliminary data.</text>
</comment>
<keyword evidence="7" id="KW-1185">Reference proteome</keyword>